<feature type="compositionally biased region" description="Basic and acidic residues" evidence="1">
    <location>
        <begin position="10"/>
        <end position="21"/>
    </location>
</feature>
<evidence type="ECO:0000313" key="2">
    <source>
        <dbReference type="EMBL" id="CAI9181137.1"/>
    </source>
</evidence>
<protein>
    <submittedName>
        <fullName evidence="2">Uncharacterized protein</fullName>
    </submittedName>
</protein>
<keyword evidence="3" id="KW-1185">Reference proteome</keyword>
<dbReference type="Proteomes" id="UP001176941">
    <property type="component" value="Chromosome X"/>
</dbReference>
<evidence type="ECO:0000313" key="3">
    <source>
        <dbReference type="Proteomes" id="UP001176941"/>
    </source>
</evidence>
<dbReference type="EMBL" id="OX460343">
    <property type="protein sequence ID" value="CAI9181137.1"/>
    <property type="molecule type" value="Genomic_DNA"/>
</dbReference>
<proteinExistence type="predicted"/>
<feature type="region of interest" description="Disordered" evidence="1">
    <location>
        <begin position="1"/>
        <end position="24"/>
    </location>
</feature>
<organism evidence="2 3">
    <name type="scientific">Rangifer tarandus platyrhynchus</name>
    <name type="common">Svalbard reindeer</name>
    <dbReference type="NCBI Taxonomy" id="3082113"/>
    <lineage>
        <taxon>Eukaryota</taxon>
        <taxon>Metazoa</taxon>
        <taxon>Chordata</taxon>
        <taxon>Craniata</taxon>
        <taxon>Vertebrata</taxon>
        <taxon>Euteleostomi</taxon>
        <taxon>Mammalia</taxon>
        <taxon>Eutheria</taxon>
        <taxon>Laurasiatheria</taxon>
        <taxon>Artiodactyla</taxon>
        <taxon>Ruminantia</taxon>
        <taxon>Pecora</taxon>
        <taxon>Cervidae</taxon>
        <taxon>Odocoileinae</taxon>
        <taxon>Rangifer</taxon>
    </lineage>
</organism>
<sequence>MKKSTFIHQGAEDRGRTDLRGGKKQPKIKSFLSIQPSLHFLVMVRSLNMLLWIMLASVWGFPIHVADNICSVGANNLSERCIKKQENVFTEPHASQGTQKDKAAH</sequence>
<gene>
    <name evidence="2" type="ORF">MRATA1EN1_LOCUS30099</name>
</gene>
<name>A0ABN9A844_RANTA</name>
<evidence type="ECO:0000256" key="1">
    <source>
        <dbReference type="SAM" id="MobiDB-lite"/>
    </source>
</evidence>
<accession>A0ABN9A844</accession>
<reference evidence="2" key="1">
    <citation type="submission" date="2023-04" db="EMBL/GenBank/DDBJ databases">
        <authorList>
            <consortium name="ELIXIR-Norway"/>
        </authorList>
    </citation>
    <scope>NUCLEOTIDE SEQUENCE [LARGE SCALE GENOMIC DNA]</scope>
</reference>